<keyword evidence="3" id="KW-0808">Transferase</keyword>
<dbReference type="InterPro" id="IPR011009">
    <property type="entry name" value="Kinase-like_dom_sf"/>
</dbReference>
<evidence type="ECO:0000259" key="10">
    <source>
        <dbReference type="PROSITE" id="PS50011"/>
    </source>
</evidence>
<evidence type="ECO:0000256" key="5">
    <source>
        <dbReference type="ARBA" id="ARBA00022777"/>
    </source>
</evidence>
<dbReference type="GO" id="GO:0004674">
    <property type="term" value="F:protein serine/threonine kinase activity"/>
    <property type="evidence" value="ECO:0007669"/>
    <property type="project" value="UniProtKB-KW"/>
</dbReference>
<dbReference type="GO" id="GO:0005737">
    <property type="term" value="C:cytoplasm"/>
    <property type="evidence" value="ECO:0007669"/>
    <property type="project" value="TreeGrafter"/>
</dbReference>
<keyword evidence="2" id="KW-0723">Serine/threonine-protein kinase</keyword>
<evidence type="ECO:0000313" key="12">
    <source>
        <dbReference type="Proteomes" id="UP001249851"/>
    </source>
</evidence>
<dbReference type="CDD" id="cd00180">
    <property type="entry name" value="PKc"/>
    <property type="match status" value="1"/>
</dbReference>
<dbReference type="InterPro" id="IPR053235">
    <property type="entry name" value="Ser_Thr_kinase"/>
</dbReference>
<organism evidence="11 12">
    <name type="scientific">Acropora cervicornis</name>
    <name type="common">Staghorn coral</name>
    <dbReference type="NCBI Taxonomy" id="6130"/>
    <lineage>
        <taxon>Eukaryota</taxon>
        <taxon>Metazoa</taxon>
        <taxon>Cnidaria</taxon>
        <taxon>Anthozoa</taxon>
        <taxon>Hexacorallia</taxon>
        <taxon>Scleractinia</taxon>
        <taxon>Astrocoeniina</taxon>
        <taxon>Acroporidae</taxon>
        <taxon>Acropora</taxon>
    </lineage>
</organism>
<comment type="caution">
    <text evidence="11">The sequence shown here is derived from an EMBL/GenBank/DDBJ whole genome shotgun (WGS) entry which is preliminary data.</text>
</comment>
<dbReference type="EMBL" id="JARQWQ010000135">
    <property type="protein sequence ID" value="KAK2548926.1"/>
    <property type="molecule type" value="Genomic_DNA"/>
</dbReference>
<dbReference type="PANTHER" id="PTHR24361:SF433">
    <property type="entry name" value="PROTEIN KINASE DOMAIN-CONTAINING PROTEIN"/>
    <property type="match status" value="1"/>
</dbReference>
<evidence type="ECO:0000256" key="2">
    <source>
        <dbReference type="ARBA" id="ARBA00022527"/>
    </source>
</evidence>
<protein>
    <recommendedName>
        <fullName evidence="1">non-specific serine/threonine protein kinase</fullName>
        <ecNumber evidence="1">2.7.11.1</ecNumber>
    </recommendedName>
</protein>
<feature type="region of interest" description="Disordered" evidence="9">
    <location>
        <begin position="1"/>
        <end position="29"/>
    </location>
</feature>
<dbReference type="GO" id="GO:0005524">
    <property type="term" value="F:ATP binding"/>
    <property type="evidence" value="ECO:0007669"/>
    <property type="project" value="UniProtKB-KW"/>
</dbReference>
<comment type="catalytic activity">
    <reaction evidence="7">
        <text>L-threonyl-[protein] + ATP = O-phospho-L-threonyl-[protein] + ADP + H(+)</text>
        <dbReference type="Rhea" id="RHEA:46608"/>
        <dbReference type="Rhea" id="RHEA-COMP:11060"/>
        <dbReference type="Rhea" id="RHEA-COMP:11605"/>
        <dbReference type="ChEBI" id="CHEBI:15378"/>
        <dbReference type="ChEBI" id="CHEBI:30013"/>
        <dbReference type="ChEBI" id="CHEBI:30616"/>
        <dbReference type="ChEBI" id="CHEBI:61977"/>
        <dbReference type="ChEBI" id="CHEBI:456216"/>
        <dbReference type="EC" id="2.7.11.1"/>
    </reaction>
</comment>
<dbReference type="EC" id="2.7.11.1" evidence="1"/>
<dbReference type="PROSITE" id="PS50011">
    <property type="entry name" value="PROTEIN_KINASE_DOM"/>
    <property type="match status" value="1"/>
</dbReference>
<evidence type="ECO:0000313" key="11">
    <source>
        <dbReference type="EMBL" id="KAK2548926.1"/>
    </source>
</evidence>
<evidence type="ECO:0000256" key="1">
    <source>
        <dbReference type="ARBA" id="ARBA00012513"/>
    </source>
</evidence>
<gene>
    <name evidence="11" type="ORF">P5673_030748</name>
</gene>
<dbReference type="InterPro" id="IPR000719">
    <property type="entry name" value="Prot_kinase_dom"/>
</dbReference>
<comment type="catalytic activity">
    <reaction evidence="8">
        <text>L-seryl-[protein] + ATP = O-phospho-L-seryl-[protein] + ADP + H(+)</text>
        <dbReference type="Rhea" id="RHEA:17989"/>
        <dbReference type="Rhea" id="RHEA-COMP:9863"/>
        <dbReference type="Rhea" id="RHEA-COMP:11604"/>
        <dbReference type="ChEBI" id="CHEBI:15378"/>
        <dbReference type="ChEBI" id="CHEBI:29999"/>
        <dbReference type="ChEBI" id="CHEBI:30616"/>
        <dbReference type="ChEBI" id="CHEBI:83421"/>
        <dbReference type="ChEBI" id="CHEBI:456216"/>
        <dbReference type="EC" id="2.7.11.1"/>
    </reaction>
</comment>
<evidence type="ECO:0000256" key="4">
    <source>
        <dbReference type="ARBA" id="ARBA00022741"/>
    </source>
</evidence>
<reference evidence="11" key="2">
    <citation type="journal article" date="2023" name="Science">
        <title>Genomic signatures of disease resistance in endangered staghorn corals.</title>
        <authorList>
            <person name="Vollmer S.V."/>
            <person name="Selwyn J.D."/>
            <person name="Despard B.A."/>
            <person name="Roesel C.L."/>
        </authorList>
    </citation>
    <scope>NUCLEOTIDE SEQUENCE</scope>
    <source>
        <strain evidence="11">K2</strain>
    </source>
</reference>
<dbReference type="Proteomes" id="UP001249851">
    <property type="component" value="Unassembled WGS sequence"/>
</dbReference>
<evidence type="ECO:0000256" key="3">
    <source>
        <dbReference type="ARBA" id="ARBA00022679"/>
    </source>
</evidence>
<evidence type="ECO:0000256" key="7">
    <source>
        <dbReference type="ARBA" id="ARBA00047899"/>
    </source>
</evidence>
<reference evidence="11" key="1">
    <citation type="journal article" date="2023" name="G3 (Bethesda)">
        <title>Whole genome assembly and annotation of the endangered Caribbean coral Acropora cervicornis.</title>
        <authorList>
            <person name="Selwyn J.D."/>
            <person name="Vollmer S.V."/>
        </authorList>
    </citation>
    <scope>NUCLEOTIDE SEQUENCE</scope>
    <source>
        <strain evidence="11">K2</strain>
    </source>
</reference>
<proteinExistence type="predicted"/>
<evidence type="ECO:0000256" key="8">
    <source>
        <dbReference type="ARBA" id="ARBA00048679"/>
    </source>
</evidence>
<keyword evidence="5 11" id="KW-0418">Kinase</keyword>
<evidence type="ECO:0000256" key="6">
    <source>
        <dbReference type="ARBA" id="ARBA00022840"/>
    </source>
</evidence>
<sequence>MDTVSEEEIDLWLPLRPPPPNESPSSSDDEEIIQEIVKEVLAIQGEQFTQDVHYSWEIVGEGRFGVCKKVIVTTNRDPVTVCIKTAKYSQGVNEIPVLQRAKERNITQIVGLHVGKLIGRKAVICMEYMPGGTLKEYVKEGRRLSEETCTAFGKDLFLAVKFLHEEVGVIHGDIHASNVLLDEHRTYVKLADLGSAQAIQEDRPRCFDDIWQIGCVLLFMLNGATSLLFYENDPDEEKRMEAVNPEEHFPPSRSASREVLKLLNLNFGVGRKQLPSAAEILRDATIFNQK</sequence>
<dbReference type="PANTHER" id="PTHR24361">
    <property type="entry name" value="MITOGEN-ACTIVATED KINASE KINASE KINASE"/>
    <property type="match status" value="1"/>
</dbReference>
<dbReference type="AlphaFoldDB" id="A0AAD9UT22"/>
<feature type="domain" description="Protein kinase" evidence="10">
    <location>
        <begin position="53"/>
        <end position="286"/>
    </location>
</feature>
<dbReference type="Gene3D" id="1.10.510.10">
    <property type="entry name" value="Transferase(Phosphotransferase) domain 1"/>
    <property type="match status" value="2"/>
</dbReference>
<keyword evidence="12" id="KW-1185">Reference proteome</keyword>
<keyword evidence="6" id="KW-0067">ATP-binding</keyword>
<feature type="compositionally biased region" description="Acidic residues" evidence="9">
    <location>
        <begin position="1"/>
        <end position="10"/>
    </location>
</feature>
<keyword evidence="4" id="KW-0547">Nucleotide-binding</keyword>
<dbReference type="SUPFAM" id="SSF56112">
    <property type="entry name" value="Protein kinase-like (PK-like)"/>
    <property type="match status" value="1"/>
</dbReference>
<dbReference type="Pfam" id="PF00069">
    <property type="entry name" value="Pkinase"/>
    <property type="match status" value="1"/>
</dbReference>
<accession>A0AAD9UT22</accession>
<evidence type="ECO:0000256" key="9">
    <source>
        <dbReference type="SAM" id="MobiDB-lite"/>
    </source>
</evidence>
<name>A0AAD9UT22_ACRCE</name>